<dbReference type="InterPro" id="IPR039361">
    <property type="entry name" value="Cyclin"/>
</dbReference>
<feature type="domain" description="Cyclin C-terminal" evidence="8">
    <location>
        <begin position="199"/>
        <end position="338"/>
    </location>
</feature>
<evidence type="ECO:0008006" key="11">
    <source>
        <dbReference type="Google" id="ProtNLM"/>
    </source>
</evidence>
<dbReference type="SMART" id="SM01332">
    <property type="entry name" value="Cyclin_C"/>
    <property type="match status" value="1"/>
</dbReference>
<organism evidence="9 10">
    <name type="scientific">Kalanchoe fedtschenkoi</name>
    <name type="common">Lavender scallops</name>
    <name type="synonym">South American air plant</name>
    <dbReference type="NCBI Taxonomy" id="63787"/>
    <lineage>
        <taxon>Eukaryota</taxon>
        <taxon>Viridiplantae</taxon>
        <taxon>Streptophyta</taxon>
        <taxon>Embryophyta</taxon>
        <taxon>Tracheophyta</taxon>
        <taxon>Spermatophyta</taxon>
        <taxon>Magnoliopsida</taxon>
        <taxon>eudicotyledons</taxon>
        <taxon>Gunneridae</taxon>
        <taxon>Pentapetalae</taxon>
        <taxon>Saxifragales</taxon>
        <taxon>Crassulaceae</taxon>
        <taxon>Kalanchoe</taxon>
    </lineage>
</organism>
<dbReference type="InterPro" id="IPR036915">
    <property type="entry name" value="Cyclin-like_sf"/>
</dbReference>
<comment type="similarity">
    <text evidence="1">Belongs to the cyclin family. Cyclin D subfamily.</text>
</comment>
<reference evidence="9" key="1">
    <citation type="submission" date="2021-01" db="UniProtKB">
        <authorList>
            <consortium name="EnsemblPlants"/>
        </authorList>
    </citation>
    <scope>IDENTIFICATION</scope>
</reference>
<dbReference type="SUPFAM" id="SSF47954">
    <property type="entry name" value="Cyclin-like"/>
    <property type="match status" value="2"/>
</dbReference>
<evidence type="ECO:0000256" key="2">
    <source>
        <dbReference type="ARBA" id="ARBA00022618"/>
    </source>
</evidence>
<evidence type="ECO:0000256" key="1">
    <source>
        <dbReference type="ARBA" id="ARBA00009065"/>
    </source>
</evidence>
<dbReference type="InterPro" id="IPR013763">
    <property type="entry name" value="Cyclin-like_dom"/>
</dbReference>
<evidence type="ECO:0000259" key="7">
    <source>
        <dbReference type="SMART" id="SM00385"/>
    </source>
</evidence>
<dbReference type="PANTHER" id="PTHR10177">
    <property type="entry name" value="CYCLINS"/>
    <property type="match status" value="1"/>
</dbReference>
<dbReference type="InterPro" id="IPR006671">
    <property type="entry name" value="Cyclin_N"/>
</dbReference>
<evidence type="ECO:0000313" key="9">
    <source>
        <dbReference type="EnsemblPlants" id="Kaladp0089s0067.1.v1.1"/>
    </source>
</evidence>
<feature type="compositionally biased region" description="Polar residues" evidence="6">
    <location>
        <begin position="326"/>
        <end position="341"/>
    </location>
</feature>
<proteinExistence type="inferred from homology"/>
<dbReference type="FunFam" id="1.10.472.10:FF:000034">
    <property type="entry name" value="D2/4-type cyclin"/>
    <property type="match status" value="1"/>
</dbReference>
<dbReference type="Proteomes" id="UP000594263">
    <property type="component" value="Unplaced"/>
</dbReference>
<evidence type="ECO:0000259" key="8">
    <source>
        <dbReference type="SMART" id="SM01332"/>
    </source>
</evidence>
<evidence type="ECO:0000256" key="3">
    <source>
        <dbReference type="ARBA" id="ARBA00023127"/>
    </source>
</evidence>
<name>A0A7N0UX66_KALFE</name>
<dbReference type="PROSITE" id="PS00292">
    <property type="entry name" value="CYCLINS"/>
    <property type="match status" value="1"/>
</dbReference>
<dbReference type="InterPro" id="IPR004367">
    <property type="entry name" value="Cyclin_C-dom"/>
</dbReference>
<dbReference type="SMART" id="SM00385">
    <property type="entry name" value="CYCLIN"/>
    <property type="match status" value="1"/>
</dbReference>
<evidence type="ECO:0000313" key="10">
    <source>
        <dbReference type="Proteomes" id="UP000594263"/>
    </source>
</evidence>
<accession>A0A7N0UX66</accession>
<keyword evidence="3 5" id="KW-0195">Cyclin</keyword>
<dbReference type="Pfam" id="PF02984">
    <property type="entry name" value="Cyclin_C"/>
    <property type="match status" value="1"/>
</dbReference>
<dbReference type="Pfam" id="PF00134">
    <property type="entry name" value="Cyclin_N"/>
    <property type="match status" value="1"/>
</dbReference>
<dbReference type="OMA" id="VYSERIH"/>
<feature type="domain" description="Cyclin-like" evidence="7">
    <location>
        <begin position="102"/>
        <end position="190"/>
    </location>
</feature>
<dbReference type="CDD" id="cd20543">
    <property type="entry name" value="CYCLIN_AtCycD-like_rpt1"/>
    <property type="match status" value="1"/>
</dbReference>
<protein>
    <recommendedName>
        <fullName evidence="11">Cyclin N-terminal domain-containing protein</fullName>
    </recommendedName>
</protein>
<dbReference type="FunFam" id="1.10.472.10:FF:000040">
    <property type="entry name" value="D6-type cyclin"/>
    <property type="match status" value="1"/>
</dbReference>
<evidence type="ECO:0000256" key="6">
    <source>
        <dbReference type="SAM" id="MobiDB-lite"/>
    </source>
</evidence>
<dbReference type="AlphaFoldDB" id="A0A7N0UX66"/>
<dbReference type="EnsemblPlants" id="Kaladp0089s0067.1.v1.1">
    <property type="protein sequence ID" value="Kaladp0089s0067.1.v1.1"/>
    <property type="gene ID" value="Kaladp0089s0067.v1.1"/>
</dbReference>
<sequence>MAPSFDWALSSLLCAENSIGFLGDDLGCNDDGTVETSSTSSLQSQDQKSESWVSFTGVLCVQSEECLDLMFGKESQHLPEGDYLAKLRSGDVDLCDRMNAVDWIKKVHAHYEFGPLSLYLSVNYLDRFLSAYQLPEGRDWMMQLLAVACVSIAAKMEETEIPLAHDFQVAESRFVFEARTIQRMEILVLSTLRWRMQAVTPFSFIDTFLHRVNGDPHPPATWINQSIQLILSTVEDIDYLEFRPSEVAAAVAIAVAGENQTLDETERAINLFGLHASKEKVVKCVELLHDVVLMMRDGYYRGSSSSVDSPTGVLDAARLSYKSDTTTHFDSCASSSTNTPNNKRRKMDRNCEVEQ</sequence>
<dbReference type="GO" id="GO:0051301">
    <property type="term" value="P:cell division"/>
    <property type="evidence" value="ECO:0007669"/>
    <property type="project" value="UniProtKB-KW"/>
</dbReference>
<dbReference type="CDD" id="cd20544">
    <property type="entry name" value="CYCLIN_AtCycD-like_rpt2"/>
    <property type="match status" value="1"/>
</dbReference>
<keyword evidence="10" id="KW-1185">Reference proteome</keyword>
<evidence type="ECO:0000256" key="5">
    <source>
        <dbReference type="RuleBase" id="RU000383"/>
    </source>
</evidence>
<dbReference type="Gramene" id="Kaladp0089s0067.1.v1.1">
    <property type="protein sequence ID" value="Kaladp0089s0067.1.v1.1"/>
    <property type="gene ID" value="Kaladp0089s0067.v1.1"/>
</dbReference>
<dbReference type="InterPro" id="IPR048258">
    <property type="entry name" value="Cyclins_cyclin-box"/>
</dbReference>
<keyword evidence="2" id="KW-0132">Cell division</keyword>
<feature type="region of interest" description="Disordered" evidence="6">
    <location>
        <begin position="326"/>
        <end position="355"/>
    </location>
</feature>
<evidence type="ECO:0000256" key="4">
    <source>
        <dbReference type="ARBA" id="ARBA00023306"/>
    </source>
</evidence>
<keyword evidence="4" id="KW-0131">Cell cycle</keyword>
<dbReference type="Gene3D" id="1.10.472.10">
    <property type="entry name" value="Cyclin-like"/>
    <property type="match status" value="2"/>
</dbReference>